<dbReference type="Gene3D" id="2.20.25.10">
    <property type="match status" value="1"/>
</dbReference>
<dbReference type="AlphaFoldDB" id="J8ZWR5"/>
<dbReference type="Proteomes" id="UP000003163">
    <property type="component" value="Unassembled WGS sequence"/>
</dbReference>
<sequence length="305" mass="35173">MHELTEEIIKYIKRNNLSEIKSLISKNERLPASEINFLLGLSNFDEINDLLQNWPQKEDTDCIIKSQIDDNLSNKSKERGKDKKESSNPAKNEKNKSSSKKNSFTGTGDSENDDSSIAIKKAAFRHTNKMCAKVHDPAAIIQKYKINQAYPDKVLTIFYDVFKNHIKECDFEQAAIVAKKIVDELVRTDKIKDRELVASKKLNLSNKANPELCQNVYNGTISPERYIAMTIEEMKSEDLKKREEKMKQDQLMDSQLPKLQADTTMFKCSRCKQSKTTYYQLQTRSADEPMTNYITCCVCGHKWKF</sequence>
<feature type="domain" description="TFIIS-type" evidence="7">
    <location>
        <begin position="264"/>
        <end position="304"/>
    </location>
</feature>
<dbReference type="GO" id="GO:0008270">
    <property type="term" value="F:zinc ion binding"/>
    <property type="evidence" value="ECO:0007669"/>
    <property type="project" value="UniProtKB-KW"/>
</dbReference>
<keyword evidence="4" id="KW-0539">Nucleus</keyword>
<feature type="compositionally biased region" description="Basic and acidic residues" evidence="6">
    <location>
        <begin position="75"/>
        <end position="96"/>
    </location>
</feature>
<dbReference type="GO" id="GO:0003676">
    <property type="term" value="F:nucleic acid binding"/>
    <property type="evidence" value="ECO:0007669"/>
    <property type="project" value="InterPro"/>
</dbReference>
<dbReference type="Pfam" id="PF07500">
    <property type="entry name" value="TFIIS_M"/>
    <property type="match status" value="1"/>
</dbReference>
<dbReference type="STRING" id="1003232.J8ZWR5"/>
<dbReference type="Pfam" id="PF01096">
    <property type="entry name" value="Zn_ribbon_TFIIS"/>
    <property type="match status" value="1"/>
</dbReference>
<evidence type="ECO:0000313" key="9">
    <source>
        <dbReference type="EMBL" id="EJW04098.1"/>
    </source>
</evidence>
<keyword evidence="2 5" id="KW-0863">Zinc-finger</keyword>
<dbReference type="EMBL" id="AFBI03000024">
    <property type="protein sequence ID" value="EJW04098.1"/>
    <property type="molecule type" value="Genomic_DNA"/>
</dbReference>
<dbReference type="PROSITE" id="PS51133">
    <property type="entry name" value="ZF_TFIIS_2"/>
    <property type="match status" value="1"/>
</dbReference>
<evidence type="ECO:0000256" key="3">
    <source>
        <dbReference type="ARBA" id="ARBA00022833"/>
    </source>
</evidence>
<organism evidence="9 10">
    <name type="scientific">Edhazardia aedis (strain USNM 41457)</name>
    <name type="common">Microsporidian parasite</name>
    <dbReference type="NCBI Taxonomy" id="1003232"/>
    <lineage>
        <taxon>Eukaryota</taxon>
        <taxon>Fungi</taxon>
        <taxon>Fungi incertae sedis</taxon>
        <taxon>Microsporidia</taxon>
        <taxon>Edhazardia</taxon>
    </lineage>
</organism>
<dbReference type="Gene3D" id="1.10.472.30">
    <property type="entry name" value="Transcription elongation factor S-II, central domain"/>
    <property type="match status" value="1"/>
</dbReference>
<keyword evidence="10" id="KW-1185">Reference proteome</keyword>
<dbReference type="SMART" id="SM00440">
    <property type="entry name" value="ZnF_C2C2"/>
    <property type="match status" value="1"/>
</dbReference>
<accession>J8ZWR5</accession>
<dbReference type="GO" id="GO:0006351">
    <property type="term" value="P:DNA-templated transcription"/>
    <property type="evidence" value="ECO:0007669"/>
    <property type="project" value="InterPro"/>
</dbReference>
<dbReference type="SUPFAM" id="SSF57783">
    <property type="entry name" value="Zinc beta-ribbon"/>
    <property type="match status" value="1"/>
</dbReference>
<dbReference type="CDD" id="cd13749">
    <property type="entry name" value="Zn-ribbon_TFIIS"/>
    <property type="match status" value="1"/>
</dbReference>
<evidence type="ECO:0000259" key="7">
    <source>
        <dbReference type="PROSITE" id="PS51133"/>
    </source>
</evidence>
<dbReference type="HOGENOM" id="CLU_037637_4_0_1"/>
<evidence type="ECO:0000256" key="1">
    <source>
        <dbReference type="ARBA" id="ARBA00022723"/>
    </source>
</evidence>
<evidence type="ECO:0000259" key="8">
    <source>
        <dbReference type="PROSITE" id="PS51321"/>
    </source>
</evidence>
<dbReference type="PANTHER" id="PTHR11477">
    <property type="entry name" value="TRANSCRIPTION FACTOR S-II ZINC FINGER DOMAIN-CONTAINING PROTEIN"/>
    <property type="match status" value="1"/>
</dbReference>
<keyword evidence="3" id="KW-0862">Zinc</keyword>
<dbReference type="OrthoDB" id="44867at2759"/>
<feature type="domain" description="TFIIS central" evidence="8">
    <location>
        <begin position="150"/>
        <end position="262"/>
    </location>
</feature>
<dbReference type="InterPro" id="IPR001222">
    <property type="entry name" value="Znf_TFIIS"/>
</dbReference>
<comment type="caution">
    <text evidence="9">The sequence shown here is derived from an EMBL/GenBank/DDBJ whole genome shotgun (WGS) entry which is preliminary data.</text>
</comment>
<dbReference type="SMART" id="SM00510">
    <property type="entry name" value="TFS2M"/>
    <property type="match status" value="1"/>
</dbReference>
<name>J8ZWR5_EDHAE</name>
<evidence type="ECO:0000256" key="4">
    <source>
        <dbReference type="ARBA" id="ARBA00023242"/>
    </source>
</evidence>
<evidence type="ECO:0000313" key="10">
    <source>
        <dbReference type="Proteomes" id="UP000003163"/>
    </source>
</evidence>
<keyword evidence="1" id="KW-0479">Metal-binding</keyword>
<dbReference type="PROSITE" id="PS00466">
    <property type="entry name" value="ZF_TFIIS_1"/>
    <property type="match status" value="1"/>
</dbReference>
<dbReference type="InterPro" id="IPR036575">
    <property type="entry name" value="TFIIS_cen_dom_sf"/>
</dbReference>
<proteinExistence type="predicted"/>
<gene>
    <name evidence="9" type="ORF">EDEG_01620</name>
</gene>
<reference evidence="10" key="2">
    <citation type="submission" date="2015-07" db="EMBL/GenBank/DDBJ databases">
        <title>Contrasting host-pathogen interactions and genome evolution in two generalist and specialist microsporidian pathogens of mosquitoes.</title>
        <authorList>
            <consortium name="The Broad Institute Genomics Platform"/>
            <consortium name="The Broad Institute Genome Sequencing Center for Infectious Disease"/>
            <person name="Cuomo C.A."/>
            <person name="Sanscrainte N.D."/>
            <person name="Goldberg J.M."/>
            <person name="Heiman D."/>
            <person name="Young S."/>
            <person name="Zeng Q."/>
            <person name="Becnel J.J."/>
            <person name="Birren B.W."/>
        </authorList>
    </citation>
    <scope>NUCLEOTIDE SEQUENCE [LARGE SCALE GENOMIC DNA]</scope>
    <source>
        <strain evidence="10">USNM 41457</strain>
    </source>
</reference>
<dbReference type="GO" id="GO:0005634">
    <property type="term" value="C:nucleus"/>
    <property type="evidence" value="ECO:0007669"/>
    <property type="project" value="TreeGrafter"/>
</dbReference>
<dbReference type="SUPFAM" id="SSF46942">
    <property type="entry name" value="Elongation factor TFIIS domain 2"/>
    <property type="match status" value="1"/>
</dbReference>
<dbReference type="PANTHER" id="PTHR11477:SF0">
    <property type="entry name" value="IP08861P-RELATED"/>
    <property type="match status" value="1"/>
</dbReference>
<reference evidence="9 10" key="1">
    <citation type="submission" date="2011-08" db="EMBL/GenBank/DDBJ databases">
        <authorList>
            <person name="Liu Z.J."/>
            <person name="Shi F.L."/>
            <person name="Lu J.Q."/>
            <person name="Li M."/>
            <person name="Wang Z.L."/>
        </authorList>
    </citation>
    <scope>NUCLEOTIDE SEQUENCE [LARGE SCALE GENOMIC DNA]</scope>
    <source>
        <strain evidence="9 10">USNM 41457</strain>
    </source>
</reference>
<dbReference type="InParanoid" id="J8ZWR5"/>
<dbReference type="VEuPathDB" id="MicrosporidiaDB:EDEG_01620"/>
<dbReference type="InterPro" id="IPR003618">
    <property type="entry name" value="TFIIS_cen_dom"/>
</dbReference>
<feature type="region of interest" description="Disordered" evidence="6">
    <location>
        <begin position="73"/>
        <end position="113"/>
    </location>
</feature>
<evidence type="ECO:0000256" key="5">
    <source>
        <dbReference type="PROSITE-ProRule" id="PRU00472"/>
    </source>
</evidence>
<evidence type="ECO:0000256" key="2">
    <source>
        <dbReference type="ARBA" id="ARBA00022771"/>
    </source>
</evidence>
<protein>
    <submittedName>
        <fullName evidence="9">Transcription elongation factor S-II</fullName>
    </submittedName>
</protein>
<dbReference type="GO" id="GO:0003746">
    <property type="term" value="F:translation elongation factor activity"/>
    <property type="evidence" value="ECO:0007669"/>
    <property type="project" value="UniProtKB-KW"/>
</dbReference>
<keyword evidence="9" id="KW-0251">Elongation factor</keyword>
<evidence type="ECO:0000256" key="6">
    <source>
        <dbReference type="SAM" id="MobiDB-lite"/>
    </source>
</evidence>
<dbReference type="PROSITE" id="PS51321">
    <property type="entry name" value="TFIIS_CENTRAL"/>
    <property type="match status" value="1"/>
</dbReference>
<keyword evidence="9" id="KW-0648">Protein biosynthesis</keyword>